<evidence type="ECO:0000256" key="3">
    <source>
        <dbReference type="ARBA" id="ARBA00022729"/>
    </source>
</evidence>
<organism evidence="10 11">
    <name type="scientific">Streptococcus suis</name>
    <dbReference type="NCBI Taxonomy" id="1307"/>
    <lineage>
        <taxon>Bacteria</taxon>
        <taxon>Bacillati</taxon>
        <taxon>Bacillota</taxon>
        <taxon>Bacilli</taxon>
        <taxon>Lactobacillales</taxon>
        <taxon>Streptococcaceae</taxon>
        <taxon>Streptococcus</taxon>
    </lineage>
</organism>
<dbReference type="SUPFAM" id="SSF51445">
    <property type="entry name" value="(Trans)glycosidases"/>
    <property type="match status" value="1"/>
</dbReference>
<dbReference type="Pfam" id="PF04851">
    <property type="entry name" value="ResIII"/>
    <property type="match status" value="1"/>
</dbReference>
<proteinExistence type="inferred from homology"/>
<dbReference type="InterPro" id="IPR057739">
    <property type="entry name" value="Glyco_hydro_29_N"/>
</dbReference>
<dbReference type="GO" id="GO:0003677">
    <property type="term" value="F:DNA binding"/>
    <property type="evidence" value="ECO:0007669"/>
    <property type="project" value="InterPro"/>
</dbReference>
<dbReference type="PANTHER" id="PTHR41313">
    <property type="entry name" value="ADENINE-SPECIFIC METHYLTRANSFERASE"/>
    <property type="match status" value="1"/>
</dbReference>
<keyword evidence="5" id="KW-0742">SOS response</keyword>
<keyword evidence="3" id="KW-0732">Signal</keyword>
<dbReference type="InterPro" id="IPR000933">
    <property type="entry name" value="Glyco_hydro_29"/>
</dbReference>
<dbReference type="Gene3D" id="3.40.50.150">
    <property type="entry name" value="Vaccinia Virus protein VP39"/>
    <property type="match status" value="1"/>
</dbReference>
<dbReference type="SUPFAM" id="SSF52540">
    <property type="entry name" value="P-loop containing nucleoside triphosphate hydrolases"/>
    <property type="match status" value="2"/>
</dbReference>
<comment type="similarity">
    <text evidence="1">Belongs to the glycosyl hydrolase 29 family.</text>
</comment>
<dbReference type="SMART" id="SM00812">
    <property type="entry name" value="Alpha_L_fucos"/>
    <property type="match status" value="1"/>
</dbReference>
<dbReference type="GO" id="GO:0005524">
    <property type="term" value="F:ATP binding"/>
    <property type="evidence" value="ECO:0007669"/>
    <property type="project" value="InterPro"/>
</dbReference>
<dbReference type="Pfam" id="PF01120">
    <property type="entry name" value="Alpha_L_fucos"/>
    <property type="match status" value="1"/>
</dbReference>
<dbReference type="InterPro" id="IPR006935">
    <property type="entry name" value="Helicase/UvrB_N"/>
</dbReference>
<sequence>MRVEEYANYVGDLSTHYLSDVDAYQRMLGRLGYVVGFDFQNQLSIIHQKPTASLCSDFQSWKSVDYIVRRGQKGVPILLSNQSTTSVGYVFDISQTVLVNKDRRPIEQWRYESGKDLSILTDIIDERLSLRPENEEAAIRYLAGLATKGIGPKVLAGMNLDVESENYLLRFIEQSFQAVFAGRLGVEMVLNNDLLENGLGQFSPRQFLLFGDYLSRMSQKIFRIIHQKKIEKIALKEQTKEIIERYNDGVEDRGGQPNESSISYREDEYDHDSQRVQSLSDNRGDSRDDLSTNSSYTSNQSTDSERDWDSSLRQGTIGISEQGGEQCGNVARIVSDSPVDSSLDGSRERGSDDGGNTRTAIDTRVEFDRGIEVQGHAEVDSSDEQPTLLDQGTGKVQSDLHLVKITKEELHDVLRKGTGTQGGRLRVAHFFASQEDIKFQAQFLQKEYGWGGASGPSFPISYQYDSKGLHLTRKSDGHRESFSWRQVAGEIDALLEEETYLSDDENKLYRFNDHIFSDFESSPLFEFDKQENGQIIVYMEDEMVARIDTVGQINYVLELEERFRYEIDEYARNLENSLLLEKMKEHEQLDLFDFDALGEETSDETAEVEHENSEKYRIAESTTVKTEERPLNNFVLEDLPGSLPPSQRLENNLAAIQIIKNIETEGRRANRQEQETLSLYVGWGGLADVFNEEKTGQWADARSKLQELLSPEEYQAAKESTLTAFYTPPLVIDSIYKVLQNLGFEKGNILEPSCGVGNFIGRLPKDMNRSKVYGVELDKLSGRIAQELYQKSNVQIKGFEETRFSNNFFDVAVGNVPFGDFKLTDRDYDRENFLIHDYFFAKSIDKIRSGGIIAFVTSSGTMDKQDSRVRQYLANRCDLLGAIRLPNDTFKGLAGTEVTSDILVLQKRDVVREQDVDWIHLARDENGLTYNKYFVEHPEMVLGQMAEVSGRFGPSLACLSDGSDLQEQLSAAIQSIQGEIPRAEQVHNLDDGQDILPAMDHVKNFSYTLVDGVPYYREDSVMIRQKLSLKELNRLRAYIYVVDSLKKVIQLQKENASDVLIQESQEQLNKAYDSFKAKYDFINSTLNRRNLREDSHYPLVSSIEKLDKGKFVGKGDIFFKRTIAKAKVVEHCDTSHEALILSISEKGRVDFDYMTQLTDKPREELIKELKGEIYLDIPFAYEESMLHPFSEQGMEEMGLSYVPADQFLSGNIREKISIMDFYIDRYQSIDNPDKEVLENINELKFQRDRLEEVMPKELTASEISVRLGATWIPTSDIEQFIFDTLQPSYYAKKAIKVQFSPYTSEWKIDGKTQDSRNDLANLTFGTSRVNAYRLIEDSLNLRDTRVYDTVYDDAGNKKQVLNKKETMLAGEKQELLKESFKDWIFKDQSRRHRLEKLYNEKFNSIRNREYDGQHLSLEGMTSDISLRPHQKNAIARTLYGGNTLLAHVVGAGKTFEMVASAMESKRLGMSNKALFVVPNHLTEQMGREFMELYPAANIMVATKKDFEPANRKRFVGRIATGEYDAVIIGHTQFEKIPMSREYQEQHLKHQIQDIVEFIEEYKYERDQNFTVKQLEGTKKKLEAKLKKLNDDFRKDDVVTFEELGVDKLYIDEAHNYKNLYLYTKMRNVAGIGQSEAMKSSDMFMKCRYLDELTGGKGVVFATGTPVSNSMSELYTMQRYLQFDELERKGLHHFDSWASTFGETVTAIELSPEGDSYRSKTRFSKFYNLPELMSLVKEMADIKTADQLNLPTPQAHYETILTKPTGHQKEILKSFSERADKVRNRKVEPQEDNMLRITNDGKKIALDQRLVNSFLPDDPESKVNVCTKNIFAIWEQSSERRSAQLVFCDMSTPKGDGSFNLYDDMKTKLVNLGIPENEIAFIHDANNEKQKAELFAKVRSGDIRILFGSTSKMGAGTNVQSKLIALHDLDVPWRPADLEQRSGRIVRQGNENKDVYIYRYVTENTFDAYLWQTIENKQKFISQIMTSKTPVRVADDVDENTLNYAEIKALATGNPLIKEKMDLDVEVSKLRMLESNYKSNLYQLEDKIAKHYPFEIARLTEQIAFAKQDMERKVSKVQGDGQFNGMEILGKHFVDKKSAAEELMKILPLVPASGTMSIGHYRGFEVSAFFNQIAQAMDFVIEGNLSYVGHFGDSPEGNIQRIDNVLDRIDEEVSKLENRLSEVQYKLQVAKEEVTKPFEKADLLKEKTLRLAEVNRILDMGDVEELENPNPLLEDVKAAKAAGMKYMVLTAKHHDGFCLFDSAYTDYKSTNTQIRKDLVAEFVESVREEGLKVGLYFSLIDWYHPDYPKYGDMIHPMRENEAFKDEKIDFDNYLTFLHNQVEEIVTKYGKLDILWFDYSYGEMFGEKWRATDLIKLVRKHQPDVVVDNRLETSGEGFGSIVTDNINLYSGDFVSPEQIVPHEGIRNIHGEPIPWELCLTMNNNWAYNPTDYLYKSSRTLIRKLVECVSKNGNMILNVGPDALGIINQESLEILNDFGKWLDKNGESIYGCGVSSLPKPEWGYYTQKGNTVYAHVFEQPIGPLALIGIDESKVKRMSFLHDGSEVKISKSWTTNAYEGICFAQYGDIPHFTYPLPDSVDSVIKIELVGDDSED</sequence>
<dbReference type="InterPro" id="IPR001650">
    <property type="entry name" value="Helicase_C-like"/>
</dbReference>
<dbReference type="Gene3D" id="2.60.40.1180">
    <property type="entry name" value="Golgi alpha-mannosidase II"/>
    <property type="match status" value="1"/>
</dbReference>
<feature type="domain" description="Helicase C-terminal" evidence="9">
    <location>
        <begin position="1824"/>
        <end position="1996"/>
    </location>
</feature>
<dbReference type="GO" id="GO:0009432">
    <property type="term" value="P:SOS response"/>
    <property type="evidence" value="ECO:0007669"/>
    <property type="project" value="UniProtKB-KW"/>
</dbReference>
<dbReference type="EMBL" id="JAUTFT010000002">
    <property type="protein sequence ID" value="MDW8634393.1"/>
    <property type="molecule type" value="Genomic_DNA"/>
</dbReference>
<dbReference type="Pfam" id="PF00271">
    <property type="entry name" value="Helicase_C"/>
    <property type="match status" value="1"/>
</dbReference>
<dbReference type="Gene3D" id="3.40.50.300">
    <property type="entry name" value="P-loop containing nucleotide triphosphate hydrolases"/>
    <property type="match status" value="2"/>
</dbReference>
<evidence type="ECO:0000256" key="1">
    <source>
        <dbReference type="ARBA" id="ARBA00007951"/>
    </source>
</evidence>
<dbReference type="PANTHER" id="PTHR41313:SF1">
    <property type="entry name" value="DNA METHYLASE ADENINE-SPECIFIC DOMAIN-CONTAINING PROTEIN"/>
    <property type="match status" value="1"/>
</dbReference>
<dbReference type="InterPro" id="IPR052933">
    <property type="entry name" value="DNA_Protect_Modify"/>
</dbReference>
<evidence type="ECO:0000313" key="10">
    <source>
        <dbReference type="EMBL" id="MDW8634393.1"/>
    </source>
</evidence>
<feature type="coiled-coil region" evidence="7">
    <location>
        <begin position="2158"/>
        <end position="2192"/>
    </location>
</feature>
<dbReference type="InterPro" id="IPR029063">
    <property type="entry name" value="SAM-dependent_MTases_sf"/>
</dbReference>
<dbReference type="SUPFAM" id="SSF53335">
    <property type="entry name" value="S-adenosyl-L-methionine-dependent methyltransferases"/>
    <property type="match status" value="1"/>
</dbReference>
<evidence type="ECO:0000256" key="8">
    <source>
        <dbReference type="SAM" id="MobiDB-lite"/>
    </source>
</evidence>
<name>A0AAP6A4C3_STRSU</name>
<dbReference type="InterPro" id="IPR014001">
    <property type="entry name" value="Helicase_ATP-bd"/>
</dbReference>
<evidence type="ECO:0000256" key="4">
    <source>
        <dbReference type="ARBA" id="ARBA00022801"/>
    </source>
</evidence>
<dbReference type="InterPro" id="IPR027417">
    <property type="entry name" value="P-loop_NTPase"/>
</dbReference>
<feature type="compositionally biased region" description="Basic and acidic residues" evidence="8">
    <location>
        <begin position="264"/>
        <end position="274"/>
    </location>
</feature>
<keyword evidence="7" id="KW-0175">Coiled coil</keyword>
<dbReference type="PRINTS" id="PR00507">
    <property type="entry name" value="N12N6MTFRASE"/>
</dbReference>
<evidence type="ECO:0000256" key="7">
    <source>
        <dbReference type="SAM" id="Coils"/>
    </source>
</evidence>
<dbReference type="InterPro" id="IPR013780">
    <property type="entry name" value="Glyco_hydro_b"/>
</dbReference>
<feature type="compositionally biased region" description="Low complexity" evidence="8">
    <location>
        <begin position="291"/>
        <end position="302"/>
    </location>
</feature>
<evidence type="ECO:0000256" key="6">
    <source>
        <dbReference type="ARBA" id="ARBA00023295"/>
    </source>
</evidence>
<evidence type="ECO:0000313" key="11">
    <source>
        <dbReference type="Proteomes" id="UP001272448"/>
    </source>
</evidence>
<dbReference type="Proteomes" id="UP001272448">
    <property type="component" value="Unassembled WGS sequence"/>
</dbReference>
<dbReference type="GO" id="GO:0004560">
    <property type="term" value="F:alpha-L-fucosidase activity"/>
    <property type="evidence" value="ECO:0007669"/>
    <property type="project" value="InterPro"/>
</dbReference>
<keyword evidence="4" id="KW-0378">Hydrolase</keyword>
<comment type="caution">
    <text evidence="10">The sequence shown here is derived from an EMBL/GenBank/DDBJ whole genome shotgun (WGS) entry which is preliminary data.</text>
</comment>
<accession>A0AAP6A4C3</accession>
<dbReference type="InterPro" id="IPR017853">
    <property type="entry name" value="GH"/>
</dbReference>
<feature type="region of interest" description="Disordered" evidence="8">
    <location>
        <begin position="335"/>
        <end position="359"/>
    </location>
</feature>
<dbReference type="Gene3D" id="3.20.20.80">
    <property type="entry name" value="Glycosidases"/>
    <property type="match status" value="1"/>
</dbReference>
<dbReference type="SMART" id="SM00490">
    <property type="entry name" value="HELICc"/>
    <property type="match status" value="1"/>
</dbReference>
<evidence type="ECO:0000256" key="2">
    <source>
        <dbReference type="ARBA" id="ARBA00012662"/>
    </source>
</evidence>
<gene>
    <name evidence="10" type="ORF">Q7V77_01445</name>
</gene>
<dbReference type="GO" id="GO:0005975">
    <property type="term" value="P:carbohydrate metabolic process"/>
    <property type="evidence" value="ECO:0007669"/>
    <property type="project" value="InterPro"/>
</dbReference>
<dbReference type="EC" id="3.2.1.51" evidence="2"/>
<protein>
    <recommendedName>
        <fullName evidence="2">alpha-L-fucosidase</fullName>
        <ecNumber evidence="2">3.2.1.51</ecNumber>
    </recommendedName>
</protein>
<evidence type="ECO:0000256" key="5">
    <source>
        <dbReference type="ARBA" id="ARBA00023236"/>
    </source>
</evidence>
<dbReference type="PROSITE" id="PS51194">
    <property type="entry name" value="HELICASE_CTER"/>
    <property type="match status" value="1"/>
</dbReference>
<reference evidence="10" key="1">
    <citation type="submission" date="2023-07" db="EMBL/GenBank/DDBJ databases">
        <title>Characterization of virulence traits, antimicrobial resistance genes carried by mobile genetic elements and competence in Streptococcus suis strains isolated in France.</title>
        <authorList>
            <person name="Dechene-Tempier M."/>
            <person name="Marois-Crehan C."/>
            <person name="De Boisseson C."/>
            <person name="Lucas P."/>
            <person name="Bougeard S."/>
            <person name="Libante V."/>
            <person name="Payot S."/>
        </authorList>
    </citation>
    <scope>NUCLEOTIDE SEQUENCE</scope>
    <source>
        <strain evidence="10">1532</strain>
    </source>
</reference>
<keyword evidence="5" id="KW-0227">DNA damage</keyword>
<keyword evidence="6" id="KW-0326">Glycosidase</keyword>
<feature type="region of interest" description="Disordered" evidence="8">
    <location>
        <begin position="246"/>
        <end position="310"/>
    </location>
</feature>
<evidence type="ECO:0000259" key="9">
    <source>
        <dbReference type="PROSITE" id="PS51194"/>
    </source>
</evidence>
<dbReference type="SMART" id="SM00487">
    <property type="entry name" value="DEXDc"/>
    <property type="match status" value="1"/>
</dbReference>